<comment type="similarity">
    <text evidence="1 5">Belongs to the transferase hexapeptide repeat family.</text>
</comment>
<dbReference type="STRING" id="81857.IV38_GL001048"/>
<organism evidence="7 10">
    <name type="scientific">Lactobacillus selangorensis</name>
    <dbReference type="NCBI Taxonomy" id="81857"/>
    <lineage>
        <taxon>Bacteria</taxon>
        <taxon>Bacillati</taxon>
        <taxon>Bacillota</taxon>
        <taxon>Bacilli</taxon>
        <taxon>Lactobacillales</taxon>
        <taxon>Lactobacillaceae</taxon>
        <taxon>Lactobacillus</taxon>
    </lineage>
</organism>
<gene>
    <name evidence="7" type="ORF">IV38_GL001048</name>
    <name evidence="8" type="ORF">IV40_GL000805</name>
</gene>
<accession>A0A0R2FJM4</accession>
<dbReference type="SUPFAM" id="SSF51161">
    <property type="entry name" value="Trimeric LpxA-like enzymes"/>
    <property type="match status" value="1"/>
</dbReference>
<dbReference type="EC" id="2.3.1.-" evidence="5"/>
<dbReference type="InterPro" id="IPR011004">
    <property type="entry name" value="Trimer_LpxA-like_sf"/>
</dbReference>
<name>A0A0R2FJM4_9LACO</name>
<dbReference type="InterPro" id="IPR039369">
    <property type="entry name" value="LacA-like"/>
</dbReference>
<reference evidence="9 10" key="1">
    <citation type="journal article" date="2015" name="Genome Announc.">
        <title>Expanding the biotechnology potential of lactobacilli through comparative genomics of 213 strains and associated genera.</title>
        <authorList>
            <person name="Sun Z."/>
            <person name="Harris H.M."/>
            <person name="McCann A."/>
            <person name="Guo C."/>
            <person name="Argimon S."/>
            <person name="Zhang W."/>
            <person name="Yang X."/>
            <person name="Jeffery I.B."/>
            <person name="Cooney J.C."/>
            <person name="Kagawa T.F."/>
            <person name="Liu W."/>
            <person name="Song Y."/>
            <person name="Salvetti E."/>
            <person name="Wrobel A."/>
            <person name="Rasinkangas P."/>
            <person name="Parkhill J."/>
            <person name="Rea M.C."/>
            <person name="O'Sullivan O."/>
            <person name="Ritari J."/>
            <person name="Douillard F.P."/>
            <person name="Paul Ross R."/>
            <person name="Yang R."/>
            <person name="Briner A.E."/>
            <person name="Felis G.E."/>
            <person name="de Vos W.M."/>
            <person name="Barrangou R."/>
            <person name="Klaenhammer T.R."/>
            <person name="Caufield P.W."/>
            <person name="Cui Y."/>
            <person name="Zhang H."/>
            <person name="O'Toole P.W."/>
        </authorList>
    </citation>
    <scope>NUCLEOTIDE SEQUENCE [LARGE SCALE GENOMIC DNA]</scope>
    <source>
        <strain evidence="7 10">ATCC BAA-66</strain>
        <strain evidence="8 9">DSM 13344</strain>
    </source>
</reference>
<dbReference type="FunFam" id="2.160.10.10:FF:000025">
    <property type="entry name" value="Hexapeptide-repeat containing-acetyltransferase"/>
    <property type="match status" value="1"/>
</dbReference>
<dbReference type="AlphaFoldDB" id="A0A0R2FJM4"/>
<dbReference type="CDD" id="cd03357">
    <property type="entry name" value="LbH_MAT_GAT"/>
    <property type="match status" value="1"/>
</dbReference>
<dbReference type="InterPro" id="IPR018357">
    <property type="entry name" value="Hexapep_transf_CS"/>
</dbReference>
<evidence type="ECO:0000256" key="4">
    <source>
        <dbReference type="ARBA" id="ARBA00023315"/>
    </source>
</evidence>
<evidence type="ECO:0000313" key="9">
    <source>
        <dbReference type="Proteomes" id="UP000051645"/>
    </source>
</evidence>
<dbReference type="Proteomes" id="UP000051645">
    <property type="component" value="Unassembled WGS sequence"/>
</dbReference>
<evidence type="ECO:0000313" key="7">
    <source>
        <dbReference type="EMBL" id="KRN28841.1"/>
    </source>
</evidence>
<dbReference type="InterPro" id="IPR001451">
    <property type="entry name" value="Hexapep"/>
</dbReference>
<dbReference type="PANTHER" id="PTHR43017">
    <property type="entry name" value="GALACTOSIDE O-ACETYLTRANSFERASE"/>
    <property type="match status" value="1"/>
</dbReference>
<dbReference type="EMBL" id="JQAT01000002">
    <property type="protein sequence ID" value="KRN28841.1"/>
    <property type="molecule type" value="Genomic_DNA"/>
</dbReference>
<sequence length="197" mass="21537">MISGKLYKASDLELAALNLAAKKRIYQYNHLEPGNPTEQAQLLAQIIDAPSGDAYVEPPFRADYGQNVHVGKRFYANYETIFLDIAPITIGDDAMFGPRVGLYTAGHPLVADIRNEHLEYGYPITIGNSVWLGGDVTVTPGVTIGDNVVIGAGSVVTKDIPSNVIAVGNPCHVLRTITAADHEKWAQQRKEYWEAMK</sequence>
<keyword evidence="3" id="KW-0677">Repeat</keyword>
<dbReference type="Proteomes" id="UP000051751">
    <property type="component" value="Unassembled WGS sequence"/>
</dbReference>
<keyword evidence="4 5" id="KW-0012">Acyltransferase</keyword>
<protein>
    <recommendedName>
        <fullName evidence="5">Acetyltransferase</fullName>
        <ecNumber evidence="5">2.3.1.-</ecNumber>
    </recommendedName>
</protein>
<dbReference type="Pfam" id="PF00132">
    <property type="entry name" value="Hexapep"/>
    <property type="match status" value="1"/>
</dbReference>
<evidence type="ECO:0000256" key="3">
    <source>
        <dbReference type="ARBA" id="ARBA00022737"/>
    </source>
</evidence>
<keyword evidence="2 5" id="KW-0808">Transferase</keyword>
<feature type="domain" description="Maltose/galactoside acetyltransferase" evidence="6">
    <location>
        <begin position="1"/>
        <end position="52"/>
    </location>
</feature>
<dbReference type="EMBL" id="JQAZ01000002">
    <property type="protein sequence ID" value="KRN32749.1"/>
    <property type="molecule type" value="Genomic_DNA"/>
</dbReference>
<keyword evidence="9" id="KW-1185">Reference proteome</keyword>
<proteinExistence type="inferred from homology"/>
<evidence type="ECO:0000313" key="8">
    <source>
        <dbReference type="EMBL" id="KRN32749.1"/>
    </source>
</evidence>
<dbReference type="Pfam" id="PF12464">
    <property type="entry name" value="Mac"/>
    <property type="match status" value="1"/>
</dbReference>
<evidence type="ECO:0000256" key="5">
    <source>
        <dbReference type="RuleBase" id="RU367021"/>
    </source>
</evidence>
<dbReference type="GO" id="GO:0008870">
    <property type="term" value="F:galactoside O-acetyltransferase activity"/>
    <property type="evidence" value="ECO:0007669"/>
    <property type="project" value="TreeGrafter"/>
</dbReference>
<evidence type="ECO:0000313" key="10">
    <source>
        <dbReference type="Proteomes" id="UP000051751"/>
    </source>
</evidence>
<evidence type="ECO:0000256" key="1">
    <source>
        <dbReference type="ARBA" id="ARBA00007274"/>
    </source>
</evidence>
<dbReference type="SMART" id="SM01266">
    <property type="entry name" value="Mac"/>
    <property type="match status" value="1"/>
</dbReference>
<dbReference type="Gene3D" id="2.160.10.10">
    <property type="entry name" value="Hexapeptide repeat proteins"/>
    <property type="match status" value="1"/>
</dbReference>
<dbReference type="PATRIC" id="fig|81857.3.peg.1054"/>
<evidence type="ECO:0000259" key="6">
    <source>
        <dbReference type="SMART" id="SM01266"/>
    </source>
</evidence>
<comment type="caution">
    <text evidence="7">The sequence shown here is derived from an EMBL/GenBank/DDBJ whole genome shotgun (WGS) entry which is preliminary data.</text>
</comment>
<dbReference type="InterPro" id="IPR024688">
    <property type="entry name" value="Mac_dom"/>
</dbReference>
<evidence type="ECO:0000256" key="2">
    <source>
        <dbReference type="ARBA" id="ARBA00022679"/>
    </source>
</evidence>
<dbReference type="PROSITE" id="PS00101">
    <property type="entry name" value="HEXAPEP_TRANSFERASES"/>
    <property type="match status" value="1"/>
</dbReference>
<dbReference type="PANTHER" id="PTHR43017:SF1">
    <property type="entry name" value="ACETYLTRANSFERASE YJL218W-RELATED"/>
    <property type="match status" value="1"/>
</dbReference>